<dbReference type="AlphaFoldDB" id="A0A1E5L8B8"/>
<evidence type="ECO:0000256" key="5">
    <source>
        <dbReference type="ARBA" id="ARBA00015719"/>
    </source>
</evidence>
<comment type="similarity">
    <text evidence="3">Belongs to the peptidase S51 family.</text>
</comment>
<feature type="active site" description="Charge relay system" evidence="9">
    <location>
        <position position="131"/>
    </location>
</feature>
<dbReference type="InterPro" id="IPR011811">
    <property type="entry name" value="Peptidase_S51_cyanophycinase"/>
</dbReference>
<dbReference type="PIRSF" id="PIRSF032067">
    <property type="entry name" value="Cyanophycinase"/>
    <property type="match status" value="1"/>
</dbReference>
<dbReference type="EMBL" id="MJAT01000004">
    <property type="protein sequence ID" value="OEH86402.1"/>
    <property type="molecule type" value="Genomic_DNA"/>
</dbReference>
<dbReference type="NCBIfam" id="TIGR02069">
    <property type="entry name" value="cyanophycinase"/>
    <property type="match status" value="1"/>
</dbReference>
<dbReference type="RefSeq" id="WP_069701189.1">
    <property type="nucleotide sequence ID" value="NZ_MJAT01000004.1"/>
</dbReference>
<dbReference type="GO" id="GO:0008236">
    <property type="term" value="F:serine-type peptidase activity"/>
    <property type="evidence" value="ECO:0007669"/>
    <property type="project" value="UniProtKB-KW"/>
</dbReference>
<accession>A0A1E5L8B8</accession>
<protein>
    <recommendedName>
        <fullName evidence="5">Cyanophycinase</fullName>
        <ecNumber evidence="4">3.4.15.6</ecNumber>
    </recommendedName>
</protein>
<dbReference type="GO" id="GO:0008241">
    <property type="term" value="F:peptidyl-dipeptidase activity"/>
    <property type="evidence" value="ECO:0007669"/>
    <property type="project" value="UniProtKB-EC"/>
</dbReference>
<dbReference type="STRING" id="1390249.BHU72_13350"/>
<evidence type="ECO:0000256" key="3">
    <source>
        <dbReference type="ARBA" id="ARBA00006534"/>
    </source>
</evidence>
<evidence type="ECO:0000256" key="7">
    <source>
        <dbReference type="ARBA" id="ARBA00022801"/>
    </source>
</evidence>
<sequence>MESDRKGTLMIIGGAEDKTDEMRILKKFVRLLPSDDSKLLVLTTATKLPDSVGEEYRKVFDGLHMTNIDILNIDSRDDANDDEIVEKIRGAEGIFFTGGDQLRITSIIGGSKAYEAMVECYLNGGVIAGTSAGASVMSNIMIVEGESNEPARKCTLKVAPGFNLLKNSIIDQHFAQRGRIGRLFCGVAANPDILGIGIDEDTSIIVYPDDTFEVYGTNSITIADGKSIQDSNVSELEPDEILAITNITVHVLPDGYCFDLKNREVFKH</sequence>
<comment type="function">
    <text evidence="2">Exopeptidase that catalyzes the hydrolytic cleavage of multi-L-arginyl-poly-L-aspartic acid (cyanophycin; a water-insoluble reserve polymer) into aspartate-arginine dipeptides.</text>
</comment>
<dbReference type="SUPFAM" id="SSF52317">
    <property type="entry name" value="Class I glutamine amidotransferase-like"/>
    <property type="match status" value="1"/>
</dbReference>
<dbReference type="PANTHER" id="PTHR36175:SF1">
    <property type="entry name" value="CYANOPHYCINASE"/>
    <property type="match status" value="1"/>
</dbReference>
<feature type="active site" description="Charge relay system" evidence="9">
    <location>
        <position position="173"/>
    </location>
</feature>
<dbReference type="InterPro" id="IPR005320">
    <property type="entry name" value="Peptidase_S51"/>
</dbReference>
<evidence type="ECO:0000256" key="1">
    <source>
        <dbReference type="ARBA" id="ARBA00001092"/>
    </source>
</evidence>
<dbReference type="Proteomes" id="UP000095255">
    <property type="component" value="Unassembled WGS sequence"/>
</dbReference>
<comment type="catalytic activity">
    <reaction evidence="1">
        <text>[L-4-(L-arginin-2-N-yl)aspartate](n) + H2O = [L-4-(L-arginin-2-N-yl)aspartate](n-1) + L-4-(L-arginin-2-N-yl)aspartate</text>
        <dbReference type="Rhea" id="RHEA:12845"/>
        <dbReference type="Rhea" id="RHEA-COMP:13728"/>
        <dbReference type="Rhea" id="RHEA-COMP:13734"/>
        <dbReference type="ChEBI" id="CHEBI:15377"/>
        <dbReference type="ChEBI" id="CHEBI:137986"/>
        <dbReference type="ChEBI" id="CHEBI:137991"/>
        <dbReference type="EC" id="3.4.15.6"/>
    </reaction>
</comment>
<reference evidence="10 11" key="1">
    <citation type="submission" date="2016-09" db="EMBL/GenBank/DDBJ databases">
        <title>Desulfuribacillus arsenicus sp. nov., an obligately anaerobic, dissimilatory arsenic- and antimonate-reducing bacterium isolated from anoxic sediments.</title>
        <authorList>
            <person name="Abin C.A."/>
            <person name="Hollibaugh J.T."/>
        </authorList>
    </citation>
    <scope>NUCLEOTIDE SEQUENCE [LARGE SCALE GENOMIC DNA]</scope>
    <source>
        <strain evidence="10 11">MLFW-2</strain>
    </source>
</reference>
<dbReference type="EC" id="3.4.15.6" evidence="4"/>
<dbReference type="PANTHER" id="PTHR36175">
    <property type="entry name" value="CYANOPHYCINASE"/>
    <property type="match status" value="1"/>
</dbReference>
<name>A0A1E5L8B8_9FIRM</name>
<proteinExistence type="inferred from homology"/>
<dbReference type="OrthoDB" id="9799980at2"/>
<evidence type="ECO:0000256" key="8">
    <source>
        <dbReference type="ARBA" id="ARBA00022825"/>
    </source>
</evidence>
<dbReference type="GO" id="GO:0006508">
    <property type="term" value="P:proteolysis"/>
    <property type="evidence" value="ECO:0007669"/>
    <property type="project" value="UniProtKB-KW"/>
</dbReference>
<feature type="active site" description="Charge relay system" evidence="9">
    <location>
        <position position="200"/>
    </location>
</feature>
<evidence type="ECO:0000313" key="11">
    <source>
        <dbReference type="Proteomes" id="UP000095255"/>
    </source>
</evidence>
<evidence type="ECO:0000256" key="9">
    <source>
        <dbReference type="PIRSR" id="PIRSR032067-1"/>
    </source>
</evidence>
<evidence type="ECO:0000256" key="2">
    <source>
        <dbReference type="ARBA" id="ARBA00002039"/>
    </source>
</evidence>
<evidence type="ECO:0000256" key="4">
    <source>
        <dbReference type="ARBA" id="ARBA00013115"/>
    </source>
</evidence>
<dbReference type="Gene3D" id="3.40.50.880">
    <property type="match status" value="1"/>
</dbReference>
<dbReference type="InterPro" id="IPR029062">
    <property type="entry name" value="Class_I_gatase-like"/>
</dbReference>
<comment type="caution">
    <text evidence="10">The sequence shown here is derived from an EMBL/GenBank/DDBJ whole genome shotgun (WGS) entry which is preliminary data.</text>
</comment>
<dbReference type="Pfam" id="PF03575">
    <property type="entry name" value="Peptidase_S51"/>
    <property type="match status" value="1"/>
</dbReference>
<keyword evidence="7" id="KW-0378">Hydrolase</keyword>
<organism evidence="10 11">
    <name type="scientific">Desulfuribacillus stibiiarsenatis</name>
    <dbReference type="NCBI Taxonomy" id="1390249"/>
    <lineage>
        <taxon>Bacteria</taxon>
        <taxon>Bacillati</taxon>
        <taxon>Bacillota</taxon>
        <taxon>Desulfuribacillia</taxon>
        <taxon>Desulfuribacillales</taxon>
        <taxon>Desulfuribacillaceae</taxon>
        <taxon>Desulfuribacillus</taxon>
    </lineage>
</organism>
<keyword evidence="8" id="KW-0720">Serine protease</keyword>
<evidence type="ECO:0000256" key="6">
    <source>
        <dbReference type="ARBA" id="ARBA00022670"/>
    </source>
</evidence>
<evidence type="ECO:0000313" key="10">
    <source>
        <dbReference type="EMBL" id="OEH86402.1"/>
    </source>
</evidence>
<keyword evidence="11" id="KW-1185">Reference proteome</keyword>
<dbReference type="CDD" id="cd03145">
    <property type="entry name" value="GAT1_cyanophycinase"/>
    <property type="match status" value="1"/>
</dbReference>
<keyword evidence="6" id="KW-0645">Protease</keyword>
<gene>
    <name evidence="10" type="ORF">BHU72_13350</name>
</gene>